<evidence type="ECO:0000256" key="3">
    <source>
        <dbReference type="ARBA" id="ARBA00023082"/>
    </source>
</evidence>
<sequence length="193" mass="21741">MRRMSADPDEPLMDLIDRIARRDEAALKALYDLTARKLYGLSLRVLGSAEAAEDALQEAYLQVWRSAGDYRATLSPPMAWLGLIVRSRSLDLLRRRAADRAHLTQELDETLADTLPGDAPNPMDTSLASQQAWAMHQCLGQLENKQREVISLAYLRDLSHGELAERLALPLGTVKTWIRRGLDKLRDCMARFA</sequence>
<dbReference type="SUPFAM" id="SSF88946">
    <property type="entry name" value="Sigma2 domain of RNA polymerase sigma factors"/>
    <property type="match status" value="1"/>
</dbReference>
<dbReference type="Pfam" id="PF08281">
    <property type="entry name" value="Sigma70_r4_2"/>
    <property type="match status" value="1"/>
</dbReference>
<protein>
    <submittedName>
        <fullName evidence="7">Sigma-70 family RNA polymerase sigma factor</fullName>
    </submittedName>
</protein>
<dbReference type="CDD" id="cd06171">
    <property type="entry name" value="Sigma70_r4"/>
    <property type="match status" value="1"/>
</dbReference>
<accession>A0A372EI11</accession>
<evidence type="ECO:0000256" key="4">
    <source>
        <dbReference type="ARBA" id="ARBA00023163"/>
    </source>
</evidence>
<dbReference type="InterPro" id="IPR013249">
    <property type="entry name" value="RNA_pol_sigma70_r4_t2"/>
</dbReference>
<comment type="similarity">
    <text evidence="1">Belongs to the sigma-70 factor family. ECF subfamily.</text>
</comment>
<dbReference type="InterPro" id="IPR014284">
    <property type="entry name" value="RNA_pol_sigma-70_dom"/>
</dbReference>
<comment type="caution">
    <text evidence="7">The sequence shown here is derived from an EMBL/GenBank/DDBJ whole genome shotgun (WGS) entry which is preliminary data.</text>
</comment>
<feature type="domain" description="RNA polymerase sigma-70 region 2" evidence="5">
    <location>
        <begin position="30"/>
        <end position="97"/>
    </location>
</feature>
<dbReference type="GO" id="GO:0003677">
    <property type="term" value="F:DNA binding"/>
    <property type="evidence" value="ECO:0007669"/>
    <property type="project" value="InterPro"/>
</dbReference>
<evidence type="ECO:0000259" key="5">
    <source>
        <dbReference type="Pfam" id="PF04542"/>
    </source>
</evidence>
<dbReference type="InterPro" id="IPR007627">
    <property type="entry name" value="RNA_pol_sigma70_r2"/>
</dbReference>
<dbReference type="Pfam" id="PF04542">
    <property type="entry name" value="Sigma70_r2"/>
    <property type="match status" value="1"/>
</dbReference>
<dbReference type="InterPro" id="IPR036388">
    <property type="entry name" value="WH-like_DNA-bd_sf"/>
</dbReference>
<evidence type="ECO:0000256" key="1">
    <source>
        <dbReference type="ARBA" id="ARBA00010641"/>
    </source>
</evidence>
<feature type="domain" description="RNA polymerase sigma factor 70 region 4 type 2" evidence="6">
    <location>
        <begin position="134"/>
        <end position="185"/>
    </location>
</feature>
<organism evidence="7 8">
    <name type="scientific">Hydrogenophaga borbori</name>
    <dbReference type="NCBI Taxonomy" id="2294117"/>
    <lineage>
        <taxon>Bacteria</taxon>
        <taxon>Pseudomonadati</taxon>
        <taxon>Pseudomonadota</taxon>
        <taxon>Betaproteobacteria</taxon>
        <taxon>Burkholderiales</taxon>
        <taxon>Comamonadaceae</taxon>
        <taxon>Hydrogenophaga</taxon>
    </lineage>
</organism>
<dbReference type="Gene3D" id="1.10.10.10">
    <property type="entry name" value="Winged helix-like DNA-binding domain superfamily/Winged helix DNA-binding domain"/>
    <property type="match status" value="1"/>
</dbReference>
<dbReference type="NCBIfam" id="TIGR02937">
    <property type="entry name" value="sigma70-ECF"/>
    <property type="match status" value="1"/>
</dbReference>
<evidence type="ECO:0000259" key="6">
    <source>
        <dbReference type="Pfam" id="PF08281"/>
    </source>
</evidence>
<dbReference type="PANTHER" id="PTHR43133">
    <property type="entry name" value="RNA POLYMERASE ECF-TYPE SIGMA FACTO"/>
    <property type="match status" value="1"/>
</dbReference>
<dbReference type="Proteomes" id="UP000261931">
    <property type="component" value="Unassembled WGS sequence"/>
</dbReference>
<dbReference type="PANTHER" id="PTHR43133:SF62">
    <property type="entry name" value="RNA POLYMERASE SIGMA FACTOR SIGZ"/>
    <property type="match status" value="1"/>
</dbReference>
<dbReference type="InterPro" id="IPR039425">
    <property type="entry name" value="RNA_pol_sigma-70-like"/>
</dbReference>
<dbReference type="RefSeq" id="WP_116959425.1">
    <property type="nucleotide sequence ID" value="NZ_QVLS01000007.1"/>
</dbReference>
<evidence type="ECO:0000256" key="2">
    <source>
        <dbReference type="ARBA" id="ARBA00023015"/>
    </source>
</evidence>
<dbReference type="Gene3D" id="1.10.1740.10">
    <property type="match status" value="1"/>
</dbReference>
<keyword evidence="8" id="KW-1185">Reference proteome</keyword>
<evidence type="ECO:0000313" key="7">
    <source>
        <dbReference type="EMBL" id="RFP78165.1"/>
    </source>
</evidence>
<dbReference type="SUPFAM" id="SSF88659">
    <property type="entry name" value="Sigma3 and sigma4 domains of RNA polymerase sigma factors"/>
    <property type="match status" value="1"/>
</dbReference>
<name>A0A372EI11_9BURK</name>
<evidence type="ECO:0000313" key="8">
    <source>
        <dbReference type="Proteomes" id="UP000261931"/>
    </source>
</evidence>
<keyword evidence="3" id="KW-0731">Sigma factor</keyword>
<reference evidence="7 8" key="1">
    <citation type="submission" date="2018-08" db="EMBL/GenBank/DDBJ databases">
        <title>Hydrogenophaga sp. LA-38 isolated from sludge.</title>
        <authorList>
            <person name="Im W.-T."/>
        </authorList>
    </citation>
    <scope>NUCLEOTIDE SEQUENCE [LARGE SCALE GENOMIC DNA]</scope>
    <source>
        <strain evidence="7 8">LA-38</strain>
    </source>
</reference>
<dbReference type="AlphaFoldDB" id="A0A372EI11"/>
<keyword evidence="2" id="KW-0805">Transcription regulation</keyword>
<dbReference type="InterPro" id="IPR013324">
    <property type="entry name" value="RNA_pol_sigma_r3/r4-like"/>
</dbReference>
<keyword evidence="4" id="KW-0804">Transcription</keyword>
<dbReference type="GO" id="GO:0016987">
    <property type="term" value="F:sigma factor activity"/>
    <property type="evidence" value="ECO:0007669"/>
    <property type="project" value="UniProtKB-KW"/>
</dbReference>
<dbReference type="EMBL" id="QVLS01000007">
    <property type="protein sequence ID" value="RFP78165.1"/>
    <property type="molecule type" value="Genomic_DNA"/>
</dbReference>
<gene>
    <name evidence="7" type="ORF">DY262_12690</name>
</gene>
<proteinExistence type="inferred from homology"/>
<dbReference type="GO" id="GO:0006352">
    <property type="term" value="P:DNA-templated transcription initiation"/>
    <property type="evidence" value="ECO:0007669"/>
    <property type="project" value="InterPro"/>
</dbReference>
<dbReference type="InterPro" id="IPR013325">
    <property type="entry name" value="RNA_pol_sigma_r2"/>
</dbReference>